<name>A0A0P9CZK6_9CHLR</name>
<evidence type="ECO:0000313" key="2">
    <source>
        <dbReference type="EMBL" id="KPV48567.1"/>
    </source>
</evidence>
<dbReference type="PANTHER" id="PTHR30595">
    <property type="entry name" value="GLPR-RELATED TRANSCRIPTIONAL REPRESSOR"/>
    <property type="match status" value="1"/>
</dbReference>
<protein>
    <submittedName>
        <fullName evidence="2">Transcriptional regulator</fullName>
    </submittedName>
</protein>
<evidence type="ECO:0000259" key="1">
    <source>
        <dbReference type="Pfam" id="PF04326"/>
    </source>
</evidence>
<dbReference type="PANTHER" id="PTHR30595:SF6">
    <property type="entry name" value="SCHLAFEN ALBA-2 DOMAIN-CONTAINING PROTEIN"/>
    <property type="match status" value="1"/>
</dbReference>
<feature type="domain" description="Schlafen AlbA-2" evidence="1">
    <location>
        <begin position="25"/>
        <end position="127"/>
    </location>
</feature>
<feature type="non-terminal residue" evidence="2">
    <location>
        <position position="148"/>
    </location>
</feature>
<dbReference type="EMBL" id="LJCR01002554">
    <property type="protein sequence ID" value="KPV48567.1"/>
    <property type="molecule type" value="Genomic_DNA"/>
</dbReference>
<dbReference type="InterPro" id="IPR038461">
    <property type="entry name" value="Schlafen_AlbA_2_dom_sf"/>
</dbReference>
<comment type="caution">
    <text evidence="2">The sequence shown here is derived from an EMBL/GenBank/DDBJ whole genome shotgun (WGS) entry which is preliminary data.</text>
</comment>
<organism evidence="2 3">
    <name type="scientific">Kouleothrix aurantiaca</name>
    <dbReference type="NCBI Taxonomy" id="186479"/>
    <lineage>
        <taxon>Bacteria</taxon>
        <taxon>Bacillati</taxon>
        <taxon>Chloroflexota</taxon>
        <taxon>Chloroflexia</taxon>
        <taxon>Chloroflexales</taxon>
        <taxon>Roseiflexineae</taxon>
        <taxon>Roseiflexaceae</taxon>
        <taxon>Kouleothrix</taxon>
    </lineage>
</organism>
<dbReference type="Pfam" id="PF04326">
    <property type="entry name" value="SLFN_AlbA_2"/>
    <property type="match status" value="1"/>
</dbReference>
<gene>
    <name evidence="2" type="ORF">SE17_37375</name>
</gene>
<accession>A0A0P9CZK6</accession>
<keyword evidence="3" id="KW-1185">Reference proteome</keyword>
<dbReference type="Gene3D" id="3.30.950.30">
    <property type="entry name" value="Schlafen, AAA domain"/>
    <property type="match status" value="1"/>
</dbReference>
<dbReference type="InterPro" id="IPR007421">
    <property type="entry name" value="Schlafen_AlbA_2_dom"/>
</dbReference>
<dbReference type="Proteomes" id="UP000050509">
    <property type="component" value="Unassembled WGS sequence"/>
</dbReference>
<reference evidence="2 3" key="1">
    <citation type="submission" date="2015-09" db="EMBL/GenBank/DDBJ databases">
        <title>Draft genome sequence of Kouleothrix aurantiaca JCM 19913.</title>
        <authorList>
            <person name="Hemp J."/>
        </authorList>
    </citation>
    <scope>NUCLEOTIDE SEQUENCE [LARGE SCALE GENOMIC DNA]</scope>
    <source>
        <strain evidence="2 3">COM-B</strain>
    </source>
</reference>
<sequence>MPAFPTDIAAVLAEPEGQQLAFVRRAFRTDELAETLAALANAQGGLVLVGVSGRGQKLEGVADAAAARLAALDAALACTPPLVLPLPESAPIGDIMVLALAVPAGLPHVYSVHGKYLRRAGATNQPIPPDALRKLLLERGAHRRPVYT</sequence>
<proteinExistence type="predicted"/>
<evidence type="ECO:0000313" key="3">
    <source>
        <dbReference type="Proteomes" id="UP000050509"/>
    </source>
</evidence>
<dbReference type="AlphaFoldDB" id="A0A0P9CZK6"/>